<evidence type="ECO:0000313" key="1">
    <source>
        <dbReference type="EMBL" id="PFH49039.1"/>
    </source>
</evidence>
<dbReference type="AlphaFoldDB" id="A0A2A9NEJ7"/>
<dbReference type="STRING" id="703135.A0A2A9NEJ7"/>
<protein>
    <recommendedName>
        <fullName evidence="3">F-box domain-containing protein</fullName>
    </recommendedName>
</protein>
<evidence type="ECO:0000313" key="2">
    <source>
        <dbReference type="Proteomes" id="UP000242287"/>
    </source>
</evidence>
<gene>
    <name evidence="1" type="ORF">AMATHDRAFT_179432</name>
</gene>
<keyword evidence="2" id="KW-1185">Reference proteome</keyword>
<name>A0A2A9NEJ7_9AGAR</name>
<organism evidence="1 2">
    <name type="scientific">Amanita thiersii Skay4041</name>
    <dbReference type="NCBI Taxonomy" id="703135"/>
    <lineage>
        <taxon>Eukaryota</taxon>
        <taxon>Fungi</taxon>
        <taxon>Dikarya</taxon>
        <taxon>Basidiomycota</taxon>
        <taxon>Agaricomycotina</taxon>
        <taxon>Agaricomycetes</taxon>
        <taxon>Agaricomycetidae</taxon>
        <taxon>Agaricales</taxon>
        <taxon>Pluteineae</taxon>
        <taxon>Amanitaceae</taxon>
        <taxon>Amanita</taxon>
    </lineage>
</organism>
<reference evidence="1 2" key="1">
    <citation type="submission" date="2014-02" db="EMBL/GenBank/DDBJ databases">
        <title>Transposable element dynamics among asymbiotic and ectomycorrhizal Amanita fungi.</title>
        <authorList>
            <consortium name="DOE Joint Genome Institute"/>
            <person name="Hess J."/>
            <person name="Skrede I."/>
            <person name="Wolfe B."/>
            <person name="LaButti K."/>
            <person name="Ohm R.A."/>
            <person name="Grigoriev I.V."/>
            <person name="Pringle A."/>
        </authorList>
    </citation>
    <scope>NUCLEOTIDE SEQUENCE [LARGE SCALE GENOMIC DNA]</scope>
    <source>
        <strain evidence="1 2">SKay4041</strain>
    </source>
</reference>
<dbReference type="Proteomes" id="UP000242287">
    <property type="component" value="Unassembled WGS sequence"/>
</dbReference>
<evidence type="ECO:0008006" key="3">
    <source>
        <dbReference type="Google" id="ProtNLM"/>
    </source>
</evidence>
<dbReference type="EMBL" id="KZ302041">
    <property type="protein sequence ID" value="PFH49039.1"/>
    <property type="molecule type" value="Genomic_DNA"/>
</dbReference>
<proteinExistence type="predicted"/>
<sequence length="713" mass="80813">MFSPLLAVPNEILAHIAFHLATLSPYALPDVLLPLRHSSPHLYRRLHPSANPFLYARIYQFYFDHSSIRRRAFTPQAEHFAEQLLYYRRTLAAIRDRDIYADPDSVLFSAYLMMLDNDGKNRAQLEWAGIDAYVSAYARSRIYDPYERAANNNWPVDNTANACALWLMWMLTTTEKLLAESPAERDQIATCVLPYASVPFRYASSHAPPMHYYIPLPNLPDENPNFFSIPTAHGPYPIYRSPDRAWSQLYFASRPLLMPPLAAEAAKLIYFSRREMVPFGFPPHHPRTRADALAAGIVGVFPTQEDISEANTSKGAKLVKRIIWDWSQGKAIVPGESGGIEYDEASRAWDCDWWRLRLCWDAWRRQPRWRPGKVYTPGTMSGLWEGKTLISSENQTMAFLSTPAYPWPLFTEATLSITSRPIFLRIYEHHCLTHQAPMAVPGHEAYMSQIAAHQPNGQVPEEGMQNAWFPGPIASLRCERTLNEVTLTSINGEIARYRTYVPNSGFAGYDHDQNSCPRCQARAEVITAALQDERQRELAEERAREVERAFQSVGLGQGVGVPFGSDGDEMDIDEDEDGDIEMAPEQHIMEVGDESNEDVFTPDGQLMPRVRKSHDWVRNVVECDGIEDIVLTGTTDSTHGQAWHHYTAYGRVRPWDGLIGILRVPRVASQGTMLLYGYISGGRNFSGNWRFALTDPGLPAWESAVVMSKREVQ</sequence>
<accession>A0A2A9NEJ7</accession>
<dbReference type="OrthoDB" id="5595695at2759"/>